<keyword evidence="3" id="KW-1185">Reference proteome</keyword>
<dbReference type="PANTHER" id="PTHR43056">
    <property type="entry name" value="PEPTIDASE S9 PROLYL OLIGOPEPTIDASE"/>
    <property type="match status" value="1"/>
</dbReference>
<gene>
    <name evidence="2" type="ORF">MNOR_LOCUS9958</name>
</gene>
<dbReference type="InterPro" id="IPR001375">
    <property type="entry name" value="Peptidase_S9_cat"/>
</dbReference>
<organism evidence="2 3">
    <name type="scientific">Meganyctiphanes norvegica</name>
    <name type="common">Northern krill</name>
    <name type="synonym">Thysanopoda norvegica</name>
    <dbReference type="NCBI Taxonomy" id="48144"/>
    <lineage>
        <taxon>Eukaryota</taxon>
        <taxon>Metazoa</taxon>
        <taxon>Ecdysozoa</taxon>
        <taxon>Arthropoda</taxon>
        <taxon>Crustacea</taxon>
        <taxon>Multicrustacea</taxon>
        <taxon>Malacostraca</taxon>
        <taxon>Eumalacostraca</taxon>
        <taxon>Eucarida</taxon>
        <taxon>Euphausiacea</taxon>
        <taxon>Euphausiidae</taxon>
        <taxon>Meganyctiphanes</taxon>
    </lineage>
</organism>
<comment type="caution">
    <text evidence="2">The sequence shown here is derived from an EMBL/GenBank/DDBJ whole genome shotgun (WGS) entry which is preliminary data.</text>
</comment>
<feature type="domain" description="Peptidase S9 prolyl oligopeptidase catalytic" evidence="1">
    <location>
        <begin position="4"/>
        <end position="163"/>
    </location>
</feature>
<evidence type="ECO:0000313" key="2">
    <source>
        <dbReference type="EMBL" id="CAL4075807.1"/>
    </source>
</evidence>
<name>A0AAV2QDH0_MEGNR</name>
<dbReference type="InterPro" id="IPR029058">
    <property type="entry name" value="AB_hydrolase_fold"/>
</dbReference>
<dbReference type="Gene3D" id="3.40.50.1820">
    <property type="entry name" value="alpha/beta hydrolase"/>
    <property type="match status" value="1"/>
</dbReference>
<dbReference type="GO" id="GO:0006508">
    <property type="term" value="P:proteolysis"/>
    <property type="evidence" value="ECO:0007669"/>
    <property type="project" value="InterPro"/>
</dbReference>
<protein>
    <recommendedName>
        <fullName evidence="1">Peptidase S9 prolyl oligopeptidase catalytic domain-containing protein</fullName>
    </recommendedName>
</protein>
<evidence type="ECO:0000259" key="1">
    <source>
        <dbReference type="Pfam" id="PF00326"/>
    </source>
</evidence>
<dbReference type="SUPFAM" id="SSF53474">
    <property type="entry name" value="alpha/beta-Hydrolases"/>
    <property type="match status" value="1"/>
</dbReference>
<sequence length="198" mass="22665">WGIFDRDDCISGANYLVKEKLVDPEHLAILGHGKGGFTALSALTHSDVFKAGASYNGATDLEKMVTSKFESHYLDMLIGRIKDFKERYVSRSPIHQNNTIDVPTIFFRGSWNNESHTKDIEEMYKAVRDKELPTASILLEGSSDYVDTTSRQYALEAEMFFFATVFHIELPDVASNIEIDNLEKWKAEYQRWTKLQID</sequence>
<reference evidence="2 3" key="1">
    <citation type="submission" date="2024-05" db="EMBL/GenBank/DDBJ databases">
        <authorList>
            <person name="Wallberg A."/>
        </authorList>
    </citation>
    <scope>NUCLEOTIDE SEQUENCE [LARGE SCALE GENOMIC DNA]</scope>
</reference>
<dbReference type="EMBL" id="CAXKWB010004928">
    <property type="protein sequence ID" value="CAL4075807.1"/>
    <property type="molecule type" value="Genomic_DNA"/>
</dbReference>
<dbReference type="PANTHER" id="PTHR43056:SF5">
    <property type="entry name" value="PEPTIDASE S9 PROLYL OLIGOPEPTIDASE CATALYTIC DOMAIN-CONTAINING PROTEIN"/>
    <property type="match status" value="1"/>
</dbReference>
<dbReference type="Pfam" id="PF00326">
    <property type="entry name" value="Peptidase_S9"/>
    <property type="match status" value="1"/>
</dbReference>
<dbReference type="Proteomes" id="UP001497623">
    <property type="component" value="Unassembled WGS sequence"/>
</dbReference>
<dbReference type="InterPro" id="IPR050585">
    <property type="entry name" value="Xaa-Pro_dipeptidyl-ppase/CocE"/>
</dbReference>
<evidence type="ECO:0000313" key="3">
    <source>
        <dbReference type="Proteomes" id="UP001497623"/>
    </source>
</evidence>
<dbReference type="AlphaFoldDB" id="A0AAV2QDH0"/>
<dbReference type="GO" id="GO:0008236">
    <property type="term" value="F:serine-type peptidase activity"/>
    <property type="evidence" value="ECO:0007669"/>
    <property type="project" value="InterPro"/>
</dbReference>
<feature type="non-terminal residue" evidence="2">
    <location>
        <position position="1"/>
    </location>
</feature>
<proteinExistence type="predicted"/>
<accession>A0AAV2QDH0</accession>